<reference evidence="2" key="1">
    <citation type="submission" date="2023-03" db="EMBL/GenBank/DDBJ databases">
        <title>Massive genome expansion in bonnet fungi (Mycena s.s.) driven by repeated elements and novel gene families across ecological guilds.</title>
        <authorList>
            <consortium name="Lawrence Berkeley National Laboratory"/>
            <person name="Harder C.B."/>
            <person name="Miyauchi S."/>
            <person name="Viragh M."/>
            <person name="Kuo A."/>
            <person name="Thoen E."/>
            <person name="Andreopoulos B."/>
            <person name="Lu D."/>
            <person name="Skrede I."/>
            <person name="Drula E."/>
            <person name="Henrissat B."/>
            <person name="Morin E."/>
            <person name="Kohler A."/>
            <person name="Barry K."/>
            <person name="LaButti K."/>
            <person name="Morin E."/>
            <person name="Salamov A."/>
            <person name="Lipzen A."/>
            <person name="Mereny Z."/>
            <person name="Hegedus B."/>
            <person name="Baldrian P."/>
            <person name="Stursova M."/>
            <person name="Weitz H."/>
            <person name="Taylor A."/>
            <person name="Grigoriev I.V."/>
            <person name="Nagy L.G."/>
            <person name="Martin F."/>
            <person name="Kauserud H."/>
        </authorList>
    </citation>
    <scope>NUCLEOTIDE SEQUENCE</scope>
    <source>
        <strain evidence="2">CBHHK067</strain>
    </source>
</reference>
<evidence type="ECO:0000256" key="1">
    <source>
        <dbReference type="SAM" id="MobiDB-lite"/>
    </source>
</evidence>
<evidence type="ECO:0000313" key="2">
    <source>
        <dbReference type="EMBL" id="KAJ7689353.1"/>
    </source>
</evidence>
<keyword evidence="3" id="KW-1185">Reference proteome</keyword>
<organism evidence="2 3">
    <name type="scientific">Mycena rosella</name>
    <name type="common">Pink bonnet</name>
    <name type="synonym">Agaricus rosellus</name>
    <dbReference type="NCBI Taxonomy" id="1033263"/>
    <lineage>
        <taxon>Eukaryota</taxon>
        <taxon>Fungi</taxon>
        <taxon>Dikarya</taxon>
        <taxon>Basidiomycota</taxon>
        <taxon>Agaricomycotina</taxon>
        <taxon>Agaricomycetes</taxon>
        <taxon>Agaricomycetidae</taxon>
        <taxon>Agaricales</taxon>
        <taxon>Marasmiineae</taxon>
        <taxon>Mycenaceae</taxon>
        <taxon>Mycena</taxon>
    </lineage>
</organism>
<accession>A0AAD7DDW6</accession>
<gene>
    <name evidence="2" type="ORF">B0H17DRAFT_1135158</name>
</gene>
<name>A0AAD7DDW6_MYCRO</name>
<proteinExistence type="predicted"/>
<dbReference type="EMBL" id="JARKIE010000073">
    <property type="protein sequence ID" value="KAJ7689353.1"/>
    <property type="molecule type" value="Genomic_DNA"/>
</dbReference>
<evidence type="ECO:0000313" key="3">
    <source>
        <dbReference type="Proteomes" id="UP001221757"/>
    </source>
</evidence>
<dbReference type="Proteomes" id="UP001221757">
    <property type="component" value="Unassembled WGS sequence"/>
</dbReference>
<dbReference type="AlphaFoldDB" id="A0AAD7DDW6"/>
<feature type="region of interest" description="Disordered" evidence="1">
    <location>
        <begin position="39"/>
        <end position="65"/>
    </location>
</feature>
<sequence>MVNASVPLSPMKRSANSLPIRTMAEGTWIYDFMDKNWSFPTDNAPPQSEDEGDTNSLQHPPASRIQSLRCNGSYEPIRKWKEGYRWTWLNEILRLEGQGDHAAHPTCEGFATECVVRDHARHPLHRLETCR</sequence>
<protein>
    <submittedName>
        <fullName evidence="2">Uncharacterized protein</fullName>
    </submittedName>
</protein>
<feature type="compositionally biased region" description="Polar residues" evidence="1">
    <location>
        <begin position="54"/>
        <end position="65"/>
    </location>
</feature>
<comment type="caution">
    <text evidence="2">The sequence shown here is derived from an EMBL/GenBank/DDBJ whole genome shotgun (WGS) entry which is preliminary data.</text>
</comment>